<evidence type="ECO:0000256" key="3">
    <source>
        <dbReference type="ARBA" id="ARBA00022544"/>
    </source>
</evidence>
<dbReference type="Pfam" id="PF05504">
    <property type="entry name" value="Spore_GerAC"/>
    <property type="match status" value="1"/>
</dbReference>
<proteinExistence type="inferred from homology"/>
<organism evidence="10 11">
    <name type="scientific">Geosporobacter subterraneus DSM 17957</name>
    <dbReference type="NCBI Taxonomy" id="1121919"/>
    <lineage>
        <taxon>Bacteria</taxon>
        <taxon>Bacillati</taxon>
        <taxon>Bacillota</taxon>
        <taxon>Clostridia</taxon>
        <taxon>Peptostreptococcales</taxon>
        <taxon>Thermotaleaceae</taxon>
        <taxon>Geosporobacter</taxon>
    </lineage>
</organism>
<dbReference type="GO" id="GO:0016020">
    <property type="term" value="C:membrane"/>
    <property type="evidence" value="ECO:0007669"/>
    <property type="project" value="UniProtKB-SubCell"/>
</dbReference>
<comment type="subcellular location">
    <subcellularLocation>
        <location evidence="1">Membrane</location>
        <topology evidence="1">Lipid-anchor</topology>
    </subcellularLocation>
</comment>
<evidence type="ECO:0000256" key="4">
    <source>
        <dbReference type="ARBA" id="ARBA00022729"/>
    </source>
</evidence>
<dbReference type="OrthoDB" id="9816067at2"/>
<keyword evidence="7" id="KW-0449">Lipoprotein</keyword>
<name>A0A1M6FS58_9FIRM</name>
<dbReference type="EMBL" id="FQZV01000012">
    <property type="protein sequence ID" value="SHJ00480.1"/>
    <property type="molecule type" value="Genomic_DNA"/>
</dbReference>
<comment type="similarity">
    <text evidence="2">Belongs to the GerABKC lipoprotein family.</text>
</comment>
<keyword evidence="11" id="KW-1185">Reference proteome</keyword>
<dbReference type="PANTHER" id="PTHR35789:SF1">
    <property type="entry name" value="SPORE GERMINATION PROTEIN B3"/>
    <property type="match status" value="1"/>
</dbReference>
<evidence type="ECO:0000313" key="10">
    <source>
        <dbReference type="EMBL" id="SHJ00480.1"/>
    </source>
</evidence>
<accession>A0A1M6FS58</accession>
<sequence>MKRYKKIIKIGLIPITLILLTGCWDYRELDEMAITAGMAVDKIDDNYLVTTEIIDPKAGPEGAKIESAVFEGMGRAVFDAVRNIIRKSGKKLFWSHAKTLIFSESLAKDNIIPVLDWINRDAEVRGDMWVLISKEKTARKIFGGEKGLYDVLMYQIQDIMRSEEHLSRFPTMEIWEFLKDLQEEGSGAVAAGIYLVPYHGKSIPQVSGSALFKGEKMVGWLDDIETRAMLWVRNEVHGGLIITEEVGEEDTKVVMEVFSSKTKVKPIYERERLKMKIDVSLDVGIGELSTTNDYFTEEGIKFLEKVTEATVERQIDTTIRKVQHHYNTDVFRFAQTIKREMPDLWKSIRGDWDHIFPNLDTKINIKVKIRSTALTSKPIGLGD</sequence>
<dbReference type="InterPro" id="IPR057336">
    <property type="entry name" value="GerAC_N"/>
</dbReference>
<evidence type="ECO:0000259" key="8">
    <source>
        <dbReference type="Pfam" id="PF05504"/>
    </source>
</evidence>
<evidence type="ECO:0000256" key="2">
    <source>
        <dbReference type="ARBA" id="ARBA00007886"/>
    </source>
</evidence>
<feature type="domain" description="Spore germination GerAC-like C-terminal" evidence="8">
    <location>
        <begin position="207"/>
        <end position="372"/>
    </location>
</feature>
<gene>
    <name evidence="10" type="ORF">SAMN02745975_01069</name>
</gene>
<dbReference type="PROSITE" id="PS51257">
    <property type="entry name" value="PROKAR_LIPOPROTEIN"/>
    <property type="match status" value="1"/>
</dbReference>
<dbReference type="GO" id="GO:0009847">
    <property type="term" value="P:spore germination"/>
    <property type="evidence" value="ECO:0007669"/>
    <property type="project" value="InterPro"/>
</dbReference>
<dbReference type="Gene3D" id="3.30.300.210">
    <property type="entry name" value="Nutrient germinant receptor protein C, domain 3"/>
    <property type="match status" value="1"/>
</dbReference>
<feature type="domain" description="Spore germination protein N-terminal" evidence="9">
    <location>
        <begin position="25"/>
        <end position="189"/>
    </location>
</feature>
<keyword evidence="6" id="KW-0564">Palmitate</keyword>
<dbReference type="PANTHER" id="PTHR35789">
    <property type="entry name" value="SPORE GERMINATION PROTEIN B3"/>
    <property type="match status" value="1"/>
</dbReference>
<dbReference type="InterPro" id="IPR046953">
    <property type="entry name" value="Spore_GerAC-like_C"/>
</dbReference>
<dbReference type="InterPro" id="IPR008844">
    <property type="entry name" value="Spore_GerAC-like"/>
</dbReference>
<evidence type="ECO:0000256" key="1">
    <source>
        <dbReference type="ARBA" id="ARBA00004635"/>
    </source>
</evidence>
<dbReference type="Proteomes" id="UP000184536">
    <property type="component" value="Unassembled WGS sequence"/>
</dbReference>
<reference evidence="11" key="1">
    <citation type="submission" date="2016-11" db="EMBL/GenBank/DDBJ databases">
        <authorList>
            <person name="Varghese N."/>
            <person name="Submissions S."/>
        </authorList>
    </citation>
    <scope>NUCLEOTIDE SEQUENCE [LARGE SCALE GENOMIC DNA]</scope>
    <source>
        <strain evidence="11">DSM 17957</strain>
    </source>
</reference>
<dbReference type="Pfam" id="PF25198">
    <property type="entry name" value="Spore_GerAC_N"/>
    <property type="match status" value="1"/>
</dbReference>
<dbReference type="AlphaFoldDB" id="A0A1M6FS58"/>
<evidence type="ECO:0000259" key="9">
    <source>
        <dbReference type="Pfam" id="PF25198"/>
    </source>
</evidence>
<dbReference type="InterPro" id="IPR038501">
    <property type="entry name" value="Spore_GerAC_C_sf"/>
</dbReference>
<keyword evidence="5" id="KW-0472">Membrane</keyword>
<dbReference type="RefSeq" id="WP_110940327.1">
    <property type="nucleotide sequence ID" value="NZ_FQZV01000012.1"/>
</dbReference>
<keyword evidence="4" id="KW-0732">Signal</keyword>
<keyword evidence="3" id="KW-0309">Germination</keyword>
<dbReference type="NCBIfam" id="TIGR02887">
    <property type="entry name" value="spore_ger_x_C"/>
    <property type="match status" value="1"/>
</dbReference>
<dbReference type="STRING" id="1121919.SAMN02745975_01069"/>
<evidence type="ECO:0000313" key="11">
    <source>
        <dbReference type="Proteomes" id="UP000184536"/>
    </source>
</evidence>
<evidence type="ECO:0000256" key="7">
    <source>
        <dbReference type="ARBA" id="ARBA00023288"/>
    </source>
</evidence>
<evidence type="ECO:0000256" key="6">
    <source>
        <dbReference type="ARBA" id="ARBA00023139"/>
    </source>
</evidence>
<protein>
    <submittedName>
        <fullName evidence="10">Spore germination protein KC</fullName>
    </submittedName>
</protein>
<evidence type="ECO:0000256" key="5">
    <source>
        <dbReference type="ARBA" id="ARBA00023136"/>
    </source>
</evidence>